<comment type="caution">
    <text evidence="3">The sequence shown here is derived from an EMBL/GenBank/DDBJ whole genome shotgun (WGS) entry which is preliminary data.</text>
</comment>
<feature type="transmembrane region" description="Helical" evidence="2">
    <location>
        <begin position="7"/>
        <end position="30"/>
    </location>
</feature>
<evidence type="ECO:0000256" key="2">
    <source>
        <dbReference type="SAM" id="Phobius"/>
    </source>
</evidence>
<feature type="region of interest" description="Disordered" evidence="1">
    <location>
        <begin position="193"/>
        <end position="217"/>
    </location>
</feature>
<evidence type="ECO:0000256" key="1">
    <source>
        <dbReference type="SAM" id="MobiDB-lite"/>
    </source>
</evidence>
<keyword evidence="4" id="KW-1185">Reference proteome</keyword>
<organism evidence="3 4">
    <name type="scientific">Lysobacter concretionis Ko07 = DSM 16239</name>
    <dbReference type="NCBI Taxonomy" id="1122185"/>
    <lineage>
        <taxon>Bacteria</taxon>
        <taxon>Pseudomonadati</taxon>
        <taxon>Pseudomonadota</taxon>
        <taxon>Gammaproteobacteria</taxon>
        <taxon>Lysobacterales</taxon>
        <taxon>Lysobacteraceae</taxon>
        <taxon>Novilysobacter</taxon>
    </lineage>
</organism>
<feature type="region of interest" description="Disordered" evidence="1">
    <location>
        <begin position="480"/>
        <end position="499"/>
    </location>
</feature>
<proteinExistence type="predicted"/>
<keyword evidence="2" id="KW-1133">Transmembrane helix</keyword>
<protein>
    <recommendedName>
        <fullName evidence="5">Transmembrane protein</fullName>
    </recommendedName>
</protein>
<dbReference type="EMBL" id="AVPS01000007">
    <property type="protein sequence ID" value="KGM51321.1"/>
    <property type="molecule type" value="Genomic_DNA"/>
</dbReference>
<dbReference type="RefSeq" id="WP_036194555.1">
    <property type="nucleotide sequence ID" value="NZ_AVPS01000007.1"/>
</dbReference>
<evidence type="ECO:0008006" key="5">
    <source>
        <dbReference type="Google" id="ProtNLM"/>
    </source>
</evidence>
<sequence length="513" mass="53177">MKTGTIIRGLLGGLLAFGAVWLAVVLYWRASGATPTVGDLAVCLLGLPLLLIGGFVLARRRRQRAKTCRLPPPAEEAGDAMAAAADDALREDDRVLYLLASAVWMRAGDSGQVLAQALAQPDRPGLHPTLRDRDGLPVFAAGVDGVDPAATQAALRRVLPDPRVFDHLFSPEQQRAIALLDPVAEDLLYAALPPDHEEPPSAPGDRGLHPHAMHHSRSARAVAPVPVASPLRVWLLLPADWPGSVRTACVAWLRDKAGVTGFDGAQVDIKAIPVSAGAEVWQLLDRLAPTRDGDRGHDVHLLLSSHSLVTAEGIERFDARHELLVSGHPEGLIPGEGAAGLLLSGQRPAIDTAGVPPLRLHRLLQAPAGRGRAASRQLAALLQRAMAVVGSAVAPMALVFIDADHRPSRSIEIAGAIAATLPELEPIGDARHLGLACGETGAVAPLALLAAAAAQVAADGAPALAVSVADRDARFALAISPPPPPVTAENRRGCPAADSAPADVSAAATAAIA</sequence>
<evidence type="ECO:0000313" key="4">
    <source>
        <dbReference type="Proteomes" id="UP000030017"/>
    </source>
</evidence>
<dbReference type="eggNOG" id="COG0304">
    <property type="taxonomic scope" value="Bacteria"/>
</dbReference>
<dbReference type="AlphaFoldDB" id="A0A0A0EK25"/>
<dbReference type="STRING" id="1122185.N792_11310"/>
<name>A0A0A0EK25_9GAMM</name>
<gene>
    <name evidence="3" type="ORF">N792_11310</name>
</gene>
<dbReference type="Proteomes" id="UP000030017">
    <property type="component" value="Unassembled WGS sequence"/>
</dbReference>
<evidence type="ECO:0000313" key="3">
    <source>
        <dbReference type="EMBL" id="KGM51321.1"/>
    </source>
</evidence>
<accession>A0A0A0EK25</accession>
<dbReference type="OrthoDB" id="6035925at2"/>
<keyword evidence="2" id="KW-0812">Transmembrane</keyword>
<keyword evidence="2" id="KW-0472">Membrane</keyword>
<reference evidence="3 4" key="1">
    <citation type="submission" date="2013-08" db="EMBL/GenBank/DDBJ databases">
        <title>Genome sequencing of Lysobacter.</title>
        <authorList>
            <person name="Zhang S."/>
            <person name="Wang G."/>
        </authorList>
    </citation>
    <scope>NUCLEOTIDE SEQUENCE [LARGE SCALE GENOMIC DNA]</scope>
    <source>
        <strain evidence="3 4">Ko07</strain>
    </source>
</reference>
<feature type="transmembrane region" description="Helical" evidence="2">
    <location>
        <begin position="36"/>
        <end position="57"/>
    </location>
</feature>